<evidence type="ECO:0000313" key="2">
    <source>
        <dbReference type="EMBL" id="TKK74611.1"/>
    </source>
</evidence>
<protein>
    <submittedName>
        <fullName evidence="2">Uncharacterized protein</fullName>
    </submittedName>
</protein>
<dbReference type="Proteomes" id="UP000305836">
    <property type="component" value="Unassembled WGS sequence"/>
</dbReference>
<name>A0A4U3LGL7_9ACTN</name>
<dbReference type="RefSeq" id="WP_137259052.1">
    <property type="nucleotide sequence ID" value="NZ_JBHSPQ010000007.1"/>
</dbReference>
<gene>
    <name evidence="2" type="ORF">FDA38_38305</name>
</gene>
<proteinExistence type="predicted"/>
<keyword evidence="3" id="KW-1185">Reference proteome</keyword>
<reference evidence="2 3" key="1">
    <citation type="submission" date="2019-04" db="EMBL/GenBank/DDBJ databases">
        <title>Kribbella sp. NEAU-THZ 27 nov., a novel actinomycete isolated from soil.</title>
        <authorList>
            <person name="Duan L."/>
        </authorList>
    </citation>
    <scope>NUCLEOTIDE SEQUENCE [LARGE SCALE GENOMIC DNA]</scope>
    <source>
        <strain evidence="3">NEAU-THZ27</strain>
    </source>
</reference>
<dbReference type="EMBL" id="SZPZ01000006">
    <property type="protein sequence ID" value="TKK74611.1"/>
    <property type="molecule type" value="Genomic_DNA"/>
</dbReference>
<keyword evidence="1" id="KW-1133">Transmembrane helix</keyword>
<keyword evidence="1" id="KW-0472">Membrane</keyword>
<comment type="caution">
    <text evidence="2">The sequence shown here is derived from an EMBL/GenBank/DDBJ whole genome shotgun (WGS) entry which is preliminary data.</text>
</comment>
<evidence type="ECO:0000313" key="3">
    <source>
        <dbReference type="Proteomes" id="UP000305836"/>
    </source>
</evidence>
<evidence type="ECO:0000256" key="1">
    <source>
        <dbReference type="SAM" id="Phobius"/>
    </source>
</evidence>
<feature type="transmembrane region" description="Helical" evidence="1">
    <location>
        <begin position="73"/>
        <end position="96"/>
    </location>
</feature>
<feature type="transmembrane region" description="Helical" evidence="1">
    <location>
        <begin position="12"/>
        <end position="29"/>
    </location>
</feature>
<dbReference type="AlphaFoldDB" id="A0A4U3LGL7"/>
<sequence length="116" mass="12668">MTGMSKSWRVGGALYVLAVFAFATYVYVADFDLIRFLWLGTAPLGLTVPYISYLASIPLMLLGPTNLIDSNALVPWLITLWTLAAAGNALLAHLLWNELRSQCRRCTATRAAASFG</sequence>
<organism evidence="2 3">
    <name type="scientific">Kribbella jiaozuonensis</name>
    <dbReference type="NCBI Taxonomy" id="2575441"/>
    <lineage>
        <taxon>Bacteria</taxon>
        <taxon>Bacillati</taxon>
        <taxon>Actinomycetota</taxon>
        <taxon>Actinomycetes</taxon>
        <taxon>Propionibacteriales</taxon>
        <taxon>Kribbellaceae</taxon>
        <taxon>Kribbella</taxon>
    </lineage>
</organism>
<accession>A0A4U3LGL7</accession>
<feature type="transmembrane region" description="Helical" evidence="1">
    <location>
        <begin position="36"/>
        <end position="61"/>
    </location>
</feature>
<keyword evidence="1" id="KW-0812">Transmembrane</keyword>